<dbReference type="InterPro" id="IPR007557">
    <property type="entry name" value="PSP1_C"/>
</dbReference>
<feature type="region of interest" description="Disordered" evidence="1">
    <location>
        <begin position="326"/>
        <end position="490"/>
    </location>
</feature>
<dbReference type="Pfam" id="PF04468">
    <property type="entry name" value="PSP1"/>
    <property type="match status" value="1"/>
</dbReference>
<evidence type="ECO:0000256" key="1">
    <source>
        <dbReference type="SAM" id="MobiDB-lite"/>
    </source>
</evidence>
<evidence type="ECO:0000313" key="3">
    <source>
        <dbReference type="EMBL" id="MST68461.1"/>
    </source>
</evidence>
<organism evidence="3">
    <name type="scientific">Baileyella intestinalis</name>
    <dbReference type="NCBI Taxonomy" id="2606709"/>
    <lineage>
        <taxon>Bacteria</taxon>
        <taxon>Bacillati</taxon>
        <taxon>Bacillota</taxon>
        <taxon>Clostridia</taxon>
        <taxon>Peptostreptococcales</taxon>
        <taxon>Anaerovoracaceae</taxon>
        <taxon>Baileyella</taxon>
    </lineage>
</organism>
<dbReference type="PANTHER" id="PTHR43830">
    <property type="entry name" value="PROTEIN PSP1"/>
    <property type="match status" value="1"/>
</dbReference>
<feature type="compositionally biased region" description="Basic and acidic residues" evidence="1">
    <location>
        <begin position="434"/>
        <end position="451"/>
    </location>
</feature>
<reference evidence="3" key="1">
    <citation type="submission" date="2019-09" db="EMBL/GenBank/DDBJ databases">
        <title>In-depth cultivation of the pig gut microbiome towards novel bacterial diversity and tailored functional studies.</title>
        <authorList>
            <person name="Wylensek D."/>
            <person name="Hitch T.C.A."/>
            <person name="Clavel T."/>
        </authorList>
    </citation>
    <scope>NUCLEOTIDE SEQUENCE</scope>
    <source>
        <strain evidence="3">RF-744-FAT-WT-3</strain>
    </source>
</reference>
<accession>A0A6A8M695</accession>
<feature type="compositionally biased region" description="Basic residues" evidence="1">
    <location>
        <begin position="452"/>
        <end position="465"/>
    </location>
</feature>
<protein>
    <submittedName>
        <fullName evidence="3">Stage 0 sporulation family protein</fullName>
    </submittedName>
</protein>
<gene>
    <name evidence="3" type="ORF">FYJ66_02490</name>
</gene>
<feature type="compositionally biased region" description="Basic and acidic residues" evidence="1">
    <location>
        <begin position="466"/>
        <end position="490"/>
    </location>
</feature>
<dbReference type="AlphaFoldDB" id="A0A6A8M695"/>
<dbReference type="PANTHER" id="PTHR43830:SF3">
    <property type="entry name" value="PROTEIN PSP1"/>
    <property type="match status" value="1"/>
</dbReference>
<feature type="domain" description="PSP1 C-terminal" evidence="2">
    <location>
        <begin position="61"/>
        <end position="146"/>
    </location>
</feature>
<sequence length="490" mass="54974">MKEIVGVGFVHGGKSYYFDPQGEEYNLGDMVIVETARGMELGHVMIENCQVDDSRIVAPLKPVQRRATDEDLERYKQNYAKKGEAMKICQEKIQNRGLDMKLVDAEYTIDGSKVIFYFSSENRVDFRDLVKDLASHFRMRIELRQIGVRDEARMLGGIGICGRPFCCSKWLSDFQPVSIKMAKNQNLSLNPSKISGSCGRLMCCLNFENDTYVDLRKGMPSEGQKLNTRDGQIKVMSVDLIRGTVVTRDIIKDKETGEESLSTETRTFTKEEINEMTGHGHCSCCRGEDKFEMAYQDGTVSGTVDTGDFSGDSWTADPENINQKEMPAEAAGNDGIKSETSGISAGLRPHRDAENQTGDSDLSQELEYHQNPEKEHIHRGTNPGKGRRKKAGKNKRMARNSGGDSNRKPKNKEDSNQDNKNQPGKNSGRRNKTGKSEDKNGSQTFSKDDVKSRRRRSGKGRISRPGKKENREKNHGHEGKADRPENGQQK</sequence>
<name>A0A6A8M695_9FIRM</name>
<feature type="compositionally biased region" description="Basic and acidic residues" evidence="1">
    <location>
        <begin position="405"/>
        <end position="417"/>
    </location>
</feature>
<dbReference type="PROSITE" id="PS51411">
    <property type="entry name" value="PSP1_C"/>
    <property type="match status" value="1"/>
</dbReference>
<dbReference type="InterPro" id="IPR047767">
    <property type="entry name" value="PSP1-like"/>
</dbReference>
<feature type="compositionally biased region" description="Basic residues" evidence="1">
    <location>
        <begin position="385"/>
        <end position="398"/>
    </location>
</feature>
<dbReference type="NCBIfam" id="NF041131">
    <property type="entry name" value="RicT_YaaT_fam"/>
    <property type="match status" value="1"/>
</dbReference>
<dbReference type="RefSeq" id="WP_154571936.1">
    <property type="nucleotide sequence ID" value="NZ_VUNB01000002.1"/>
</dbReference>
<proteinExistence type="predicted"/>
<evidence type="ECO:0000259" key="2">
    <source>
        <dbReference type="PROSITE" id="PS51411"/>
    </source>
</evidence>
<dbReference type="EMBL" id="VUNB01000002">
    <property type="protein sequence ID" value="MST68461.1"/>
    <property type="molecule type" value="Genomic_DNA"/>
</dbReference>
<dbReference type="GO" id="GO:0005737">
    <property type="term" value="C:cytoplasm"/>
    <property type="evidence" value="ECO:0007669"/>
    <property type="project" value="TreeGrafter"/>
</dbReference>
<feature type="compositionally biased region" description="Basic and acidic residues" evidence="1">
    <location>
        <begin position="366"/>
        <end position="378"/>
    </location>
</feature>
<comment type="caution">
    <text evidence="3">The sequence shown here is derived from an EMBL/GenBank/DDBJ whole genome shotgun (WGS) entry which is preliminary data.</text>
</comment>